<keyword evidence="4" id="KW-1185">Reference proteome</keyword>
<dbReference type="NCBIfam" id="TIGR01633">
    <property type="entry name" value="phi3626_gp14_N"/>
    <property type="match status" value="1"/>
</dbReference>
<dbReference type="InterPro" id="IPR008841">
    <property type="entry name" value="Siphovirus-type_tail_N"/>
</dbReference>
<organism evidence="3 4">
    <name type="scientific">Polycladospora coralii</name>
    <dbReference type="NCBI Taxonomy" id="2771432"/>
    <lineage>
        <taxon>Bacteria</taxon>
        <taxon>Bacillati</taxon>
        <taxon>Bacillota</taxon>
        <taxon>Bacilli</taxon>
        <taxon>Bacillales</taxon>
        <taxon>Thermoactinomycetaceae</taxon>
        <taxon>Polycladospora</taxon>
    </lineage>
</organism>
<evidence type="ECO:0000259" key="1">
    <source>
        <dbReference type="Pfam" id="PF05709"/>
    </source>
</evidence>
<dbReference type="Proteomes" id="UP000661691">
    <property type="component" value="Unassembled WGS sequence"/>
</dbReference>
<feature type="domain" description="Siphovirus-type tail component RIFT-related" evidence="1">
    <location>
        <begin position="14"/>
        <end position="120"/>
    </location>
</feature>
<sequence length="780" mass="86043">MITFKFDGIDSSNYFLVNNIKRDILPSIKDKLVQVPGRSGTYDFGIEESERQIDIDVTISASSPESLRQIVREIATWLHSERVKQLIFSDEPDKIYYGRLSGNTDIDQLISMGQTTLTFILPDPHAFGQTKQQQIDGSGIEHTTDKQTEWQTGTLTGLKATPKGLELEKVGTDYTNTVNTWHGSHTQTTAKSNKLILDSTSNPSTTTINDPSGDFAMSGLPSWSFSDNMSNWSNTGWESRLTTPFTQTTDGAKCQSAGVSAALVKEIPNMSFPYTYEFLYKLTPPTNPKNGYTTRASLYLVEQRGPYQYHFNVTLAQANSWTRIRVVVKSDTRADVYTNGVLTTILNQSAIISLSPRIQFIIDKDTSSQGVLEVSQFYMSSGAIDTAEKSVPYIQNREFEVDLSSHGTYQSGSISFNSVAPSGFHDWDSSAMVEVSVFRDGEWKELVEVANGDSLPYLNHGDDLSNVKVVAYMTLKAYDVSYLPTISDVSFSITSGTAAYYSSGNYIASDAGIQQVQKARQAILSWNETKPNGTDVKALVSLDDGAYEEISNGGSIPQIEPSTDLSSSSLAVKFELSTSDNTVTPKIQNYTISLDTAYYTTGERISDPTELDIIEEIGSSFLGWDGTPNNSLNIEVYTQVVNTGDSPSNDAWQKVSNEGTIPDIDGQSGQGRSLYTKQVLLSDGTYTPLLHSQTVKIHPNINSTITYEGTAEAYPIFYVNFSSDCGYFKLLHVQSGKFIYIIKPFIKDNTLEIDCNTNKIITNGRVEMASLSITSDFFSL</sequence>
<dbReference type="EMBL" id="JACXAH010000037">
    <property type="protein sequence ID" value="MBD1373747.1"/>
    <property type="molecule type" value="Genomic_DNA"/>
</dbReference>
<dbReference type="AlphaFoldDB" id="A0A926NBX2"/>
<reference evidence="3" key="1">
    <citation type="submission" date="2020-09" db="EMBL/GenBank/DDBJ databases">
        <title>A novel bacterium of genus Hazenella, isolated from South China Sea.</title>
        <authorList>
            <person name="Huang H."/>
            <person name="Mo K."/>
            <person name="Hu Y."/>
        </authorList>
    </citation>
    <scope>NUCLEOTIDE SEQUENCE</scope>
    <source>
        <strain evidence="3">IB182357</strain>
    </source>
</reference>
<dbReference type="Pfam" id="PF05709">
    <property type="entry name" value="Sipho_tail"/>
    <property type="match status" value="1"/>
</dbReference>
<gene>
    <name evidence="3" type="ORF">IC620_15480</name>
</gene>
<proteinExistence type="predicted"/>
<dbReference type="Gene3D" id="2.60.120.860">
    <property type="match status" value="1"/>
</dbReference>
<evidence type="ECO:0000313" key="4">
    <source>
        <dbReference type="Proteomes" id="UP000661691"/>
    </source>
</evidence>
<comment type="caution">
    <text evidence="3">The sequence shown here is derived from an EMBL/GenBank/DDBJ whole genome shotgun (WGS) entry which is preliminary data.</text>
</comment>
<protein>
    <submittedName>
        <fullName evidence="3">Phage tail family protein</fullName>
    </submittedName>
</protein>
<feature type="domain" description="Siphovirus-type tail component C-terminal" evidence="2">
    <location>
        <begin position="708"/>
        <end position="780"/>
    </location>
</feature>
<evidence type="ECO:0000313" key="3">
    <source>
        <dbReference type="EMBL" id="MBD1373747.1"/>
    </source>
</evidence>
<dbReference type="RefSeq" id="WP_191142744.1">
    <property type="nucleotide sequence ID" value="NZ_JACXAH010000037.1"/>
</dbReference>
<dbReference type="Pfam" id="PF22768">
    <property type="entry name" value="SPP1_Dit"/>
    <property type="match status" value="1"/>
</dbReference>
<dbReference type="InterPro" id="IPR054738">
    <property type="entry name" value="Siphovirus-type_tail_C"/>
</dbReference>
<name>A0A926NBX2_9BACL</name>
<dbReference type="Gene3D" id="2.40.30.200">
    <property type="match status" value="1"/>
</dbReference>
<dbReference type="InterPro" id="IPR006520">
    <property type="entry name" value="Dit_BPSPP_N"/>
</dbReference>
<evidence type="ECO:0000259" key="2">
    <source>
        <dbReference type="Pfam" id="PF22768"/>
    </source>
</evidence>
<accession>A0A926NBX2</accession>